<evidence type="ECO:0000256" key="4">
    <source>
        <dbReference type="ARBA" id="ARBA00022490"/>
    </source>
</evidence>
<organism evidence="11 12">
    <name type="scientific">Rozella allomycis (strain CSF55)</name>
    <dbReference type="NCBI Taxonomy" id="988480"/>
    <lineage>
        <taxon>Eukaryota</taxon>
        <taxon>Fungi</taxon>
        <taxon>Fungi incertae sedis</taxon>
        <taxon>Cryptomycota</taxon>
        <taxon>Cryptomycota incertae sedis</taxon>
        <taxon>Rozella</taxon>
    </lineage>
</organism>
<dbReference type="SUPFAM" id="SSF56112">
    <property type="entry name" value="Protein kinase-like (PK-like)"/>
    <property type="match status" value="1"/>
</dbReference>
<dbReference type="GO" id="GO:0005737">
    <property type="term" value="C:cytoplasm"/>
    <property type="evidence" value="ECO:0007669"/>
    <property type="project" value="UniProtKB-SubCell"/>
</dbReference>
<keyword evidence="12" id="KW-1185">Reference proteome</keyword>
<evidence type="ECO:0000256" key="7">
    <source>
        <dbReference type="ARBA" id="ARBA00022741"/>
    </source>
</evidence>
<evidence type="ECO:0000256" key="2">
    <source>
        <dbReference type="ARBA" id="ARBA00008874"/>
    </source>
</evidence>
<comment type="similarity">
    <text evidence="2">Belongs to the protein kinase superfamily. STE Ser/Thr protein kinase family. STE20 subfamily.</text>
</comment>
<dbReference type="PANTHER" id="PTHR45832:SF22">
    <property type="entry name" value="SERINE_THREONINE-PROTEIN KINASE SAMKA-RELATED"/>
    <property type="match status" value="1"/>
</dbReference>
<keyword evidence="6" id="KW-0808">Transferase</keyword>
<keyword evidence="9" id="KW-0067">ATP-binding</keyword>
<dbReference type="AlphaFoldDB" id="A0A075AS27"/>
<evidence type="ECO:0000256" key="3">
    <source>
        <dbReference type="ARBA" id="ARBA00012513"/>
    </source>
</evidence>
<evidence type="ECO:0000256" key="8">
    <source>
        <dbReference type="ARBA" id="ARBA00022777"/>
    </source>
</evidence>
<dbReference type="GO" id="GO:0005524">
    <property type="term" value="F:ATP binding"/>
    <property type="evidence" value="ECO:0007669"/>
    <property type="project" value="UniProtKB-KW"/>
</dbReference>
<dbReference type="GO" id="GO:0004674">
    <property type="term" value="F:protein serine/threonine kinase activity"/>
    <property type="evidence" value="ECO:0007669"/>
    <property type="project" value="UniProtKB-KW"/>
</dbReference>
<dbReference type="SMART" id="SM00220">
    <property type="entry name" value="S_TKc"/>
    <property type="match status" value="1"/>
</dbReference>
<keyword evidence="4" id="KW-0963">Cytoplasm</keyword>
<dbReference type="PROSITE" id="PS50011">
    <property type="entry name" value="PROTEIN_KINASE_DOM"/>
    <property type="match status" value="1"/>
</dbReference>
<keyword evidence="8 11" id="KW-0418">Kinase</keyword>
<dbReference type="EMBL" id="KE561084">
    <property type="protein sequence ID" value="EPZ33038.1"/>
    <property type="molecule type" value="Genomic_DNA"/>
</dbReference>
<accession>A0A075AS27</accession>
<dbReference type="PRINTS" id="PR00109">
    <property type="entry name" value="TYRKINASE"/>
</dbReference>
<evidence type="ECO:0000256" key="5">
    <source>
        <dbReference type="ARBA" id="ARBA00022527"/>
    </source>
</evidence>
<evidence type="ECO:0000256" key="6">
    <source>
        <dbReference type="ARBA" id="ARBA00022679"/>
    </source>
</evidence>
<gene>
    <name evidence="11" type="ORF">O9G_005034</name>
</gene>
<dbReference type="OMA" id="DTMKPLY"/>
<evidence type="ECO:0000313" key="11">
    <source>
        <dbReference type="EMBL" id="EPZ33038.1"/>
    </source>
</evidence>
<evidence type="ECO:0000313" key="12">
    <source>
        <dbReference type="Proteomes" id="UP000030755"/>
    </source>
</evidence>
<dbReference type="PANTHER" id="PTHR45832">
    <property type="entry name" value="SERINE/THREONINE-PROTEIN KINASE SAMKA-RELATED-RELATED"/>
    <property type="match status" value="1"/>
</dbReference>
<dbReference type="InterPro" id="IPR011009">
    <property type="entry name" value="Kinase-like_dom_sf"/>
</dbReference>
<dbReference type="STRING" id="988480.A0A075AS27"/>
<reference evidence="11 12" key="1">
    <citation type="journal article" date="2013" name="Curr. Biol.">
        <title>Shared signatures of parasitism and phylogenomics unite Cryptomycota and microsporidia.</title>
        <authorList>
            <person name="James T.Y."/>
            <person name="Pelin A."/>
            <person name="Bonen L."/>
            <person name="Ahrendt S."/>
            <person name="Sain D."/>
            <person name="Corradi N."/>
            <person name="Stajich J.E."/>
        </authorList>
    </citation>
    <scope>NUCLEOTIDE SEQUENCE [LARGE SCALE GENOMIC DNA]</scope>
    <source>
        <strain evidence="11 12">CSF55</strain>
    </source>
</reference>
<comment type="subcellular location">
    <subcellularLocation>
        <location evidence="1">Cytoplasm</location>
    </subcellularLocation>
</comment>
<feature type="domain" description="Protein kinase" evidence="10">
    <location>
        <begin position="1"/>
        <end position="221"/>
    </location>
</feature>
<keyword evidence="7" id="KW-0547">Nucleotide-binding</keyword>
<dbReference type="InterPro" id="IPR000719">
    <property type="entry name" value="Prot_kinase_dom"/>
</dbReference>
<evidence type="ECO:0000256" key="9">
    <source>
        <dbReference type="ARBA" id="ARBA00022840"/>
    </source>
</evidence>
<dbReference type="Proteomes" id="UP000030755">
    <property type="component" value="Unassembled WGS sequence"/>
</dbReference>
<evidence type="ECO:0000259" key="10">
    <source>
        <dbReference type="PROSITE" id="PS50011"/>
    </source>
</evidence>
<protein>
    <recommendedName>
        <fullName evidence="3">non-specific serine/threonine protein kinase</fullName>
        <ecNumber evidence="3">2.7.11.1</ecNumber>
    </recommendedName>
</protein>
<dbReference type="CDD" id="cd06614">
    <property type="entry name" value="STKc_PAK"/>
    <property type="match status" value="1"/>
</dbReference>
<dbReference type="InterPro" id="IPR001245">
    <property type="entry name" value="Ser-Thr/Tyr_kinase_cat_dom"/>
</dbReference>
<dbReference type="Gene3D" id="1.10.510.10">
    <property type="entry name" value="Transferase(Phosphotransferase) domain 1"/>
    <property type="match status" value="1"/>
</dbReference>
<dbReference type="InterPro" id="IPR051931">
    <property type="entry name" value="PAK3-like"/>
</dbReference>
<evidence type="ECO:0000256" key="1">
    <source>
        <dbReference type="ARBA" id="ARBA00004496"/>
    </source>
</evidence>
<dbReference type="PROSITE" id="PS00108">
    <property type="entry name" value="PROTEIN_KINASE_ST"/>
    <property type="match status" value="1"/>
</dbReference>
<dbReference type="PIRSF" id="PIRSF000654">
    <property type="entry name" value="Integrin-linked_kinase"/>
    <property type="match status" value="1"/>
</dbReference>
<dbReference type="EC" id="2.7.11.1" evidence="3"/>
<dbReference type="FunFam" id="1.10.510.10:FF:000011">
    <property type="entry name" value="Non-specific serine/threonine protein kinase"/>
    <property type="match status" value="1"/>
</dbReference>
<dbReference type="Gene3D" id="3.30.200.20">
    <property type="entry name" value="Phosphorylase Kinase, domain 1"/>
    <property type="match status" value="1"/>
</dbReference>
<keyword evidence="5" id="KW-0723">Serine/threonine-protein kinase</keyword>
<dbReference type="HOGENOM" id="CLU_000288_63_23_1"/>
<name>A0A075AS27_ROZAC</name>
<sequence>MNLEKQPKKDLIINEILVMRDAQHKNIVNYVDSFLYKNDLWVVMEYMEGGALTDVVTATIMPEGLIAAVCKETLEGLVHLHSKCIIHRDIKSDNVLLSLKGQVKLTDFGFCAQLNDSQAKRTTMVGTPYWMAPEVVTRKEYGPKIDIWSLGIMAIEMIEGEPPYLNENPLRALYLIATNGTPKLKNPDKISSSFRDFLSQCLQVDPDSRPSAEQLLSHPFLNKAEPLSSLSQSIKVAKQIAKT</sequence>
<dbReference type="Pfam" id="PF00069">
    <property type="entry name" value="Pkinase"/>
    <property type="match status" value="1"/>
</dbReference>
<dbReference type="OrthoDB" id="248923at2759"/>
<proteinExistence type="inferred from homology"/>
<dbReference type="InterPro" id="IPR008271">
    <property type="entry name" value="Ser/Thr_kinase_AS"/>
</dbReference>